<evidence type="ECO:0000259" key="6">
    <source>
        <dbReference type="PROSITE" id="PS50405"/>
    </source>
</evidence>
<dbReference type="PANTHER" id="PTHR43917:SF8">
    <property type="entry name" value="GH16740P-RELATED"/>
    <property type="match status" value="1"/>
</dbReference>
<comment type="catalytic activity">
    <reaction evidence="4">
        <text>RX + glutathione = an S-substituted glutathione + a halide anion + H(+)</text>
        <dbReference type="Rhea" id="RHEA:16437"/>
        <dbReference type="ChEBI" id="CHEBI:15378"/>
        <dbReference type="ChEBI" id="CHEBI:16042"/>
        <dbReference type="ChEBI" id="CHEBI:17792"/>
        <dbReference type="ChEBI" id="CHEBI:57925"/>
        <dbReference type="ChEBI" id="CHEBI:90779"/>
        <dbReference type="EC" id="2.5.1.18"/>
    </reaction>
</comment>
<dbReference type="SUPFAM" id="SSF52833">
    <property type="entry name" value="Thioredoxin-like"/>
    <property type="match status" value="1"/>
</dbReference>
<dbReference type="InterPro" id="IPR010987">
    <property type="entry name" value="Glutathione-S-Trfase_C-like"/>
</dbReference>
<dbReference type="InterPro" id="IPR036249">
    <property type="entry name" value="Thioredoxin-like_sf"/>
</dbReference>
<dbReference type="PANTHER" id="PTHR43917">
    <property type="match status" value="1"/>
</dbReference>
<name>A0A821WZI4_9NEOP</name>
<evidence type="ECO:0000256" key="1">
    <source>
        <dbReference type="ARBA" id="ARBA00004496"/>
    </source>
</evidence>
<organism evidence="7 8">
    <name type="scientific">Pieris macdunnoughi</name>
    <dbReference type="NCBI Taxonomy" id="345717"/>
    <lineage>
        <taxon>Eukaryota</taxon>
        <taxon>Metazoa</taxon>
        <taxon>Ecdysozoa</taxon>
        <taxon>Arthropoda</taxon>
        <taxon>Hexapoda</taxon>
        <taxon>Insecta</taxon>
        <taxon>Pterygota</taxon>
        <taxon>Neoptera</taxon>
        <taxon>Endopterygota</taxon>
        <taxon>Lepidoptera</taxon>
        <taxon>Glossata</taxon>
        <taxon>Ditrysia</taxon>
        <taxon>Papilionoidea</taxon>
        <taxon>Pieridae</taxon>
        <taxon>Pierinae</taxon>
        <taxon>Pieris</taxon>
    </lineage>
</organism>
<dbReference type="InterPro" id="IPR004045">
    <property type="entry name" value="Glutathione_S-Trfase_N"/>
</dbReference>
<dbReference type="EMBL" id="CAJOBZ010000063">
    <property type="protein sequence ID" value="CAF4933117.1"/>
    <property type="molecule type" value="Genomic_DNA"/>
</dbReference>
<accession>A0A821WZI4</accession>
<dbReference type="InterPro" id="IPR040079">
    <property type="entry name" value="Glutathione_S-Trfase"/>
</dbReference>
<evidence type="ECO:0000256" key="2">
    <source>
        <dbReference type="ARBA" id="ARBA00009899"/>
    </source>
</evidence>
<comment type="caution">
    <text evidence="7">The sequence shown here is derived from an EMBL/GenBank/DDBJ whole genome shotgun (WGS) entry which is preliminary data.</text>
</comment>
<comment type="similarity">
    <text evidence="2">Belongs to the GST superfamily. Theta family.</text>
</comment>
<comment type="subcellular location">
    <subcellularLocation>
        <location evidence="1">Cytoplasm</location>
    </subcellularLocation>
</comment>
<dbReference type="SFLD" id="SFLDG00358">
    <property type="entry name" value="Main_(cytGST)"/>
    <property type="match status" value="1"/>
</dbReference>
<sequence length="229" mass="26431">MSLKLYYDFMSPPCRVLYVLLKTSKCNFEPKLLDMGKGHQLKPEYEAINRFKKIPAIDHNGFILMESVAITKYLARENMISKTLYPEDSKGQARVDEYLEWQHVGLKLPGNLFFRTAFINPLLTGKSPDPKQVDSYKQKMINALEEFDTLWLGCNKFVTGDTINVADLFAAVDLEQLKLPNFDPTADFPNIAKWWPKVREHFNPCYDEAHVILNKVIKLNASKLNKNIK</sequence>
<evidence type="ECO:0000313" key="7">
    <source>
        <dbReference type="EMBL" id="CAF4933117.1"/>
    </source>
</evidence>
<dbReference type="InterPro" id="IPR004046">
    <property type="entry name" value="GST_C"/>
</dbReference>
<dbReference type="Gene3D" id="1.20.1050.10">
    <property type="match status" value="1"/>
</dbReference>
<dbReference type="Proteomes" id="UP000663880">
    <property type="component" value="Unassembled WGS sequence"/>
</dbReference>
<dbReference type="GO" id="GO:0005737">
    <property type="term" value="C:cytoplasm"/>
    <property type="evidence" value="ECO:0007669"/>
    <property type="project" value="UniProtKB-SubCell"/>
</dbReference>
<keyword evidence="8" id="KW-1185">Reference proteome</keyword>
<evidence type="ECO:0000256" key="3">
    <source>
        <dbReference type="ARBA" id="ARBA00022490"/>
    </source>
</evidence>
<evidence type="ECO:0000259" key="5">
    <source>
        <dbReference type="PROSITE" id="PS50404"/>
    </source>
</evidence>
<proteinExistence type="inferred from homology"/>
<feature type="domain" description="GST C-terminal" evidence="6">
    <location>
        <begin position="88"/>
        <end position="224"/>
    </location>
</feature>
<evidence type="ECO:0000256" key="4">
    <source>
        <dbReference type="ARBA" id="ARBA00047960"/>
    </source>
</evidence>
<reference evidence="7" key="1">
    <citation type="submission" date="2021-02" db="EMBL/GenBank/DDBJ databases">
        <authorList>
            <person name="Steward A R."/>
        </authorList>
    </citation>
    <scope>NUCLEOTIDE SEQUENCE</scope>
</reference>
<dbReference type="PROSITE" id="PS50404">
    <property type="entry name" value="GST_NTER"/>
    <property type="match status" value="1"/>
</dbReference>
<dbReference type="AlphaFoldDB" id="A0A821WZI4"/>
<dbReference type="GO" id="GO:0006749">
    <property type="term" value="P:glutathione metabolic process"/>
    <property type="evidence" value="ECO:0007669"/>
    <property type="project" value="TreeGrafter"/>
</dbReference>
<dbReference type="SUPFAM" id="SSF47616">
    <property type="entry name" value="GST C-terminal domain-like"/>
    <property type="match status" value="1"/>
</dbReference>
<dbReference type="InterPro" id="IPR040077">
    <property type="entry name" value="GST_C_Theta"/>
</dbReference>
<dbReference type="InterPro" id="IPR051369">
    <property type="entry name" value="GST_Theta"/>
</dbReference>
<dbReference type="Pfam" id="PF02798">
    <property type="entry name" value="GST_N"/>
    <property type="match status" value="1"/>
</dbReference>
<feature type="domain" description="GST N-terminal" evidence="5">
    <location>
        <begin position="1"/>
        <end position="82"/>
    </location>
</feature>
<gene>
    <name evidence="7" type="ORF">PMACD_LOCUS14030</name>
</gene>
<dbReference type="CDD" id="cd03183">
    <property type="entry name" value="GST_C_Theta"/>
    <property type="match status" value="1"/>
</dbReference>
<dbReference type="Gene3D" id="3.40.30.10">
    <property type="entry name" value="Glutaredoxin"/>
    <property type="match status" value="1"/>
</dbReference>
<dbReference type="GO" id="GO:0004364">
    <property type="term" value="F:glutathione transferase activity"/>
    <property type="evidence" value="ECO:0007669"/>
    <property type="project" value="UniProtKB-EC"/>
</dbReference>
<evidence type="ECO:0000313" key="8">
    <source>
        <dbReference type="Proteomes" id="UP000663880"/>
    </source>
</evidence>
<dbReference type="OrthoDB" id="422574at2759"/>
<dbReference type="PROSITE" id="PS50405">
    <property type="entry name" value="GST_CTER"/>
    <property type="match status" value="1"/>
</dbReference>
<dbReference type="Pfam" id="PF00043">
    <property type="entry name" value="GST_C"/>
    <property type="match status" value="1"/>
</dbReference>
<protein>
    <submittedName>
        <fullName evidence="7">Uncharacterized protein</fullName>
    </submittedName>
</protein>
<dbReference type="InterPro" id="IPR036282">
    <property type="entry name" value="Glutathione-S-Trfase_C_sf"/>
</dbReference>
<keyword evidence="3" id="KW-0963">Cytoplasm</keyword>
<dbReference type="SFLD" id="SFLDS00019">
    <property type="entry name" value="Glutathione_Transferase_(cytos"/>
    <property type="match status" value="1"/>
</dbReference>